<reference evidence="2 3" key="1">
    <citation type="submission" date="2019-06" db="EMBL/GenBank/DDBJ databases">
        <title>New taxonomy in bacterial strain CC-CFT640, isolated from vineyard.</title>
        <authorList>
            <person name="Lin S.-Y."/>
            <person name="Tsai C.-F."/>
            <person name="Young C.-C."/>
        </authorList>
    </citation>
    <scope>NUCLEOTIDE SEQUENCE [LARGE SCALE GENOMIC DNA]</scope>
    <source>
        <strain evidence="2 3">CC-CFT640</strain>
    </source>
</reference>
<gene>
    <name evidence="2" type="ORF">FHP25_37915</name>
</gene>
<dbReference type="Gene3D" id="3.20.20.30">
    <property type="entry name" value="Luciferase-like domain"/>
    <property type="match status" value="1"/>
</dbReference>
<name>A0A5C8P956_9HYPH</name>
<dbReference type="GO" id="GO:0016705">
    <property type="term" value="F:oxidoreductase activity, acting on paired donors, with incorporation or reduction of molecular oxygen"/>
    <property type="evidence" value="ECO:0007669"/>
    <property type="project" value="InterPro"/>
</dbReference>
<dbReference type="InterPro" id="IPR036661">
    <property type="entry name" value="Luciferase-like_sf"/>
</dbReference>
<proteinExistence type="predicted"/>
<evidence type="ECO:0000313" key="2">
    <source>
        <dbReference type="EMBL" id="TXL69713.1"/>
    </source>
</evidence>
<dbReference type="OrthoDB" id="8477406at2"/>
<organism evidence="2 3">
    <name type="scientific">Vineibacter terrae</name>
    <dbReference type="NCBI Taxonomy" id="2586908"/>
    <lineage>
        <taxon>Bacteria</taxon>
        <taxon>Pseudomonadati</taxon>
        <taxon>Pseudomonadota</taxon>
        <taxon>Alphaproteobacteria</taxon>
        <taxon>Hyphomicrobiales</taxon>
        <taxon>Vineibacter</taxon>
    </lineage>
</organism>
<dbReference type="EMBL" id="VDUZ01000074">
    <property type="protein sequence ID" value="TXL69713.1"/>
    <property type="molecule type" value="Genomic_DNA"/>
</dbReference>
<protein>
    <submittedName>
        <fullName evidence="2">LLM class flavin-dependent oxidoreductase</fullName>
    </submittedName>
</protein>
<dbReference type="GO" id="GO:0005829">
    <property type="term" value="C:cytosol"/>
    <property type="evidence" value="ECO:0007669"/>
    <property type="project" value="TreeGrafter"/>
</dbReference>
<dbReference type="AlphaFoldDB" id="A0A5C8P956"/>
<accession>A0A5C8P956</accession>
<dbReference type="Proteomes" id="UP000321638">
    <property type="component" value="Unassembled WGS sequence"/>
</dbReference>
<feature type="domain" description="Luciferase-like" evidence="1">
    <location>
        <begin position="1"/>
        <end position="314"/>
    </location>
</feature>
<evidence type="ECO:0000259" key="1">
    <source>
        <dbReference type="Pfam" id="PF00296"/>
    </source>
</evidence>
<keyword evidence="3" id="KW-1185">Reference proteome</keyword>
<dbReference type="SUPFAM" id="SSF51679">
    <property type="entry name" value="Bacterial luciferase-like"/>
    <property type="match status" value="1"/>
</dbReference>
<dbReference type="PANTHER" id="PTHR30137:SF6">
    <property type="entry name" value="LUCIFERASE-LIKE MONOOXYGENASE"/>
    <property type="match status" value="1"/>
</dbReference>
<dbReference type="PANTHER" id="PTHR30137">
    <property type="entry name" value="LUCIFERASE-LIKE MONOOXYGENASE"/>
    <property type="match status" value="1"/>
</dbReference>
<sequence length="370" mass="41826">MHVGMAVIFQNPGGARSDHDVYRTDVELARSAEKLGFDSVWAVEHHFTDYTMCPDPMQFLSYMAGCTEHVLLGSMVVVLPWHNPLRAAEQIVTLDNLSNGRVILGIGRGLGRVEFDRFHIPMEESRPRFVEAAEMVLAGLENGYVEYDGKFYKQMRADIRPAPIRSFKGRTYAAAVSPESSRIMAQLGVGILIIPQKPWKEVQKELGEYRRIFRDVRGIEAPQPLSAGWVFVDENADRAAEKAHEYIGSYYKSVIEHYEFVGDHLKSTGGYEYYGEMQNKLGKLGSKEFVDFFVDLQVWGTPEQCYERIMKIHGMVNNSGFNAVLSYGNMPPEEARRNRDTFVRTIMPELKKFDAGAPIDLSPPLQAAAE</sequence>
<dbReference type="Pfam" id="PF00296">
    <property type="entry name" value="Bac_luciferase"/>
    <property type="match status" value="1"/>
</dbReference>
<evidence type="ECO:0000313" key="3">
    <source>
        <dbReference type="Proteomes" id="UP000321638"/>
    </source>
</evidence>
<dbReference type="InterPro" id="IPR050766">
    <property type="entry name" value="Bact_Lucif_Oxidored"/>
</dbReference>
<comment type="caution">
    <text evidence="2">The sequence shown here is derived from an EMBL/GenBank/DDBJ whole genome shotgun (WGS) entry which is preliminary data.</text>
</comment>
<dbReference type="InterPro" id="IPR011251">
    <property type="entry name" value="Luciferase-like_dom"/>
</dbReference>